<feature type="signal peptide" evidence="1">
    <location>
        <begin position="1"/>
        <end position="18"/>
    </location>
</feature>
<evidence type="ECO:0000313" key="4">
    <source>
        <dbReference type="Proteomes" id="UP000001351"/>
    </source>
</evidence>
<evidence type="ECO:0000313" key="2">
    <source>
        <dbReference type="EMBL" id="ADO73480.1"/>
    </source>
</evidence>
<evidence type="ECO:0000313" key="3">
    <source>
        <dbReference type="EMBL" id="EAU66178.1"/>
    </source>
</evidence>
<evidence type="ECO:0000313" key="5">
    <source>
        <dbReference type="Proteomes" id="UP000032702"/>
    </source>
</evidence>
<keyword evidence="4" id="KW-1185">Reference proteome</keyword>
<accession>Q090M8</accession>
<dbReference type="EMBL" id="AAMD01000062">
    <property type="protein sequence ID" value="EAU66178.1"/>
    <property type="molecule type" value="Genomic_DNA"/>
</dbReference>
<dbReference type="EMBL" id="CP002271">
    <property type="protein sequence ID" value="ADO73480.1"/>
    <property type="molecule type" value="Genomic_DNA"/>
</dbReference>
<sequence>MRAWAWVAVLLGSLTGLAAPKAPGEKKPPPLEKRGPSVVVQGEHIVHLSREGTVHAWRVGDLGADPEYARALASQRLLLLATGGGQLWGTDLARIYRWSEKERAWAAVGTLPARKEPAIDLAVVGDRPVVVYTSSVVEARTGKVHPLSKLKDAFAKGFRALAVHASGTHVWVGTGYGEWGGCLFGLDLKRGQWVQSKDSLHYVTGIASDGEGNLWVSWSMSHFMANTLLRVHRPDATVARAYPEFKSKYIQTVAWDDARKVLYGIEQNSLVRFEEGKPVELVSLGELPYAQEPNAIGVAPGVTRLESLGSGRLLLVHESRAPIVYTEGKLVTLSLE</sequence>
<feature type="chain" id="PRO_5010840217" evidence="1">
    <location>
        <begin position="19"/>
        <end position="336"/>
    </location>
</feature>
<name>Q090M8_STIAD</name>
<gene>
    <name evidence="2" type="ordered locus">STAUR_5718</name>
    <name evidence="3" type="ORF">STIAU_5290</name>
</gene>
<dbReference type="SUPFAM" id="SSF50998">
    <property type="entry name" value="Quinoprotein alcohol dehydrogenase-like"/>
    <property type="match status" value="1"/>
</dbReference>
<reference evidence="2 4" key="2">
    <citation type="journal article" date="2011" name="Mol. Biol. Evol.">
        <title>Comparative genomic analysis of fruiting body formation in Myxococcales.</title>
        <authorList>
            <person name="Huntley S."/>
            <person name="Hamann N."/>
            <person name="Wegener-Feldbrugge S."/>
            <person name="Treuner-Lange A."/>
            <person name="Kube M."/>
            <person name="Reinhardt R."/>
            <person name="Klages S."/>
            <person name="Muller R."/>
            <person name="Ronning C.M."/>
            <person name="Nierman W.C."/>
            <person name="Sogaard-Andersen L."/>
        </authorList>
    </citation>
    <scope>NUCLEOTIDE SEQUENCE [LARGE SCALE GENOMIC DNA]</scope>
    <source>
        <strain evidence="2 4">DW4/3-1</strain>
    </source>
</reference>
<dbReference type="Proteomes" id="UP000032702">
    <property type="component" value="Unassembled WGS sequence"/>
</dbReference>
<dbReference type="Gene3D" id="2.130.10.10">
    <property type="entry name" value="YVTN repeat-like/Quinoprotein amine dehydrogenase"/>
    <property type="match status" value="1"/>
</dbReference>
<evidence type="ECO:0000256" key="1">
    <source>
        <dbReference type="SAM" id="SignalP"/>
    </source>
</evidence>
<dbReference type="STRING" id="378806.STAUR_5718"/>
<dbReference type="Proteomes" id="UP000001351">
    <property type="component" value="Chromosome"/>
</dbReference>
<dbReference type="OrthoDB" id="1325014at2"/>
<dbReference type="AlphaFoldDB" id="Q090M8"/>
<dbReference type="InterPro" id="IPR015943">
    <property type="entry name" value="WD40/YVTN_repeat-like_dom_sf"/>
</dbReference>
<protein>
    <submittedName>
        <fullName evidence="3">Uncharacterized protein</fullName>
    </submittedName>
</protein>
<proteinExistence type="predicted"/>
<dbReference type="KEGG" id="sur:STAUR_5718"/>
<reference evidence="3 5" key="1">
    <citation type="submission" date="2006-04" db="EMBL/GenBank/DDBJ databases">
        <authorList>
            <person name="Nierman W.C."/>
        </authorList>
    </citation>
    <scope>NUCLEOTIDE SEQUENCE [LARGE SCALE GENOMIC DNA]</scope>
    <source>
        <strain evidence="3 5">DW4/3-1</strain>
    </source>
</reference>
<keyword evidence="1" id="KW-0732">Signal</keyword>
<dbReference type="HOGENOM" id="CLU_826136_0_0_7"/>
<dbReference type="InterPro" id="IPR011047">
    <property type="entry name" value="Quinoprotein_ADH-like_sf"/>
</dbReference>
<organism evidence="3 5">
    <name type="scientific">Stigmatella aurantiaca (strain DW4/3-1)</name>
    <dbReference type="NCBI Taxonomy" id="378806"/>
    <lineage>
        <taxon>Bacteria</taxon>
        <taxon>Pseudomonadati</taxon>
        <taxon>Myxococcota</taxon>
        <taxon>Myxococcia</taxon>
        <taxon>Myxococcales</taxon>
        <taxon>Cystobacterineae</taxon>
        <taxon>Archangiaceae</taxon>
        <taxon>Stigmatella</taxon>
    </lineage>
</organism>